<evidence type="ECO:0000256" key="4">
    <source>
        <dbReference type="PROSITE-ProRule" id="PRU00742"/>
    </source>
</evidence>
<dbReference type="InterPro" id="IPR023696">
    <property type="entry name" value="Ureohydrolase_dom_sf"/>
</dbReference>
<dbReference type="PROSITE" id="PS51409">
    <property type="entry name" value="ARGINASE_2"/>
    <property type="match status" value="1"/>
</dbReference>
<dbReference type="GO" id="GO:0004053">
    <property type="term" value="F:arginase activity"/>
    <property type="evidence" value="ECO:0007669"/>
    <property type="project" value="TreeGrafter"/>
</dbReference>
<dbReference type="AlphaFoldDB" id="A0A4E9EFI2"/>
<evidence type="ECO:0000256" key="2">
    <source>
        <dbReference type="ARBA" id="ARBA00022801"/>
    </source>
</evidence>
<evidence type="ECO:0000313" key="5">
    <source>
        <dbReference type="EMBL" id="VIO61457.1"/>
    </source>
</evidence>
<keyword evidence="2" id="KW-0378">Hydrolase</keyword>
<proteinExistence type="inferred from homology"/>
<keyword evidence="1" id="KW-0479">Metal-binding</keyword>
<evidence type="ECO:0008006" key="6">
    <source>
        <dbReference type="Google" id="ProtNLM"/>
    </source>
</evidence>
<evidence type="ECO:0000256" key="3">
    <source>
        <dbReference type="ARBA" id="ARBA00023211"/>
    </source>
</evidence>
<dbReference type="PRINTS" id="PR00116">
    <property type="entry name" value="ARGINASE"/>
</dbReference>
<comment type="similarity">
    <text evidence="4">Belongs to the arginase family.</text>
</comment>
<organism evidence="5">
    <name type="scientific">Gibberella zeae</name>
    <name type="common">Wheat head blight fungus</name>
    <name type="synonym">Fusarium graminearum</name>
    <dbReference type="NCBI Taxonomy" id="5518"/>
    <lineage>
        <taxon>Eukaryota</taxon>
        <taxon>Fungi</taxon>
        <taxon>Dikarya</taxon>
        <taxon>Ascomycota</taxon>
        <taxon>Pezizomycotina</taxon>
        <taxon>Sordariomycetes</taxon>
        <taxon>Hypocreomycetidae</taxon>
        <taxon>Hypocreales</taxon>
        <taxon>Nectriaceae</taxon>
        <taxon>Fusarium</taxon>
    </lineage>
</organism>
<dbReference type="GO" id="GO:0005829">
    <property type="term" value="C:cytosol"/>
    <property type="evidence" value="ECO:0007669"/>
    <property type="project" value="TreeGrafter"/>
</dbReference>
<evidence type="ECO:0000256" key="1">
    <source>
        <dbReference type="ARBA" id="ARBA00022723"/>
    </source>
</evidence>
<dbReference type="CDD" id="cd09999">
    <property type="entry name" value="Arginase-like_1"/>
    <property type="match status" value="1"/>
</dbReference>
<sequence length="611" mass="67982">MPDQDNKQESQKWLTFIETSIEEQQDERDIDNEAPYYEAVRDMLLHQGNSDEVISQAIERCYNHYMTSIDVENARWEEDGDEGPHKYDTTAILNSITTIVFDTVYELPYPDSKAEILSQFLIGMAKDIPPKCKQEGADPARQFDGIQMAAREAWKRSHADRFTLDQERPDAEEIAHVWLNTASLIAKLVQQDQDLLAGYGSLWVSHDLEKAFKTFTKGDITKHILKQAQILAVANYILIAGDAFSKVISLTKMARNYKINAEKWKNWTSKLKEMADAVDKDARWDLKERLQKAHNKMVEMQKKSSVTPDIMTYTSITIVVCPYHVGAYDHRVGGGPLRILSHGIERDLIKLAPVSFINIGPVDEFEGEIGKTFEIIRRISNAVATAAKNNSFPLVLSGNCYGSTGTLAGLNQHKSGGARPGALWLDAHDDLDNPSIHENGYLDAMSASMMTGSSWHTLMKSVPGHEPLDVNKVIWCGLRDCSELQIKGIKEAGVDVVWGKADEKVDFTAGLAAVLDRRDDIKNAHIHLDLDVLDQSLGRVNDFPSAGGFFPEDLTGLMQMIPQKVNPTSLVVCSFDPRLEGGDTIARLACQAILQLIGALKERGTLVAKSG</sequence>
<protein>
    <recommendedName>
        <fullName evidence="6">Arginase</fullName>
    </recommendedName>
</protein>
<keyword evidence="3" id="KW-0464">Manganese</keyword>
<dbReference type="Pfam" id="PF00491">
    <property type="entry name" value="Arginase"/>
    <property type="match status" value="1"/>
</dbReference>
<dbReference type="GO" id="GO:0005634">
    <property type="term" value="C:nucleus"/>
    <property type="evidence" value="ECO:0007669"/>
    <property type="project" value="TreeGrafter"/>
</dbReference>
<name>A0A4E9EFI2_GIBZA</name>
<dbReference type="PANTHER" id="PTHR43782">
    <property type="entry name" value="ARGINASE"/>
    <property type="match status" value="1"/>
</dbReference>
<dbReference type="PANTHER" id="PTHR43782:SF3">
    <property type="entry name" value="ARGINASE"/>
    <property type="match status" value="1"/>
</dbReference>
<dbReference type="InterPro" id="IPR006035">
    <property type="entry name" value="Ureohydrolase"/>
</dbReference>
<accession>A0A4E9EFI2</accession>
<gene>
    <name evidence="5" type="ORF">FUG_LOCUS431589</name>
</gene>
<dbReference type="SUPFAM" id="SSF52768">
    <property type="entry name" value="Arginase/deacetylase"/>
    <property type="match status" value="1"/>
</dbReference>
<dbReference type="Gene3D" id="3.40.800.10">
    <property type="entry name" value="Ureohydrolase domain"/>
    <property type="match status" value="1"/>
</dbReference>
<dbReference type="EMBL" id="CAAKMV010000152">
    <property type="protein sequence ID" value="VIO61457.1"/>
    <property type="molecule type" value="Genomic_DNA"/>
</dbReference>
<dbReference type="GO" id="GO:0030145">
    <property type="term" value="F:manganese ion binding"/>
    <property type="evidence" value="ECO:0007669"/>
    <property type="project" value="TreeGrafter"/>
</dbReference>
<reference evidence="5" key="1">
    <citation type="submission" date="2019-04" db="EMBL/GenBank/DDBJ databases">
        <authorList>
            <person name="Melise S."/>
            <person name="Noan J."/>
            <person name="Okalmin O."/>
        </authorList>
    </citation>
    <scope>NUCLEOTIDE SEQUENCE</scope>
    <source>
        <strain evidence="5">FN9</strain>
    </source>
</reference>